<protein>
    <recommendedName>
        <fullName evidence="1">Putative plant transposon protein domain-containing protein</fullName>
    </recommendedName>
</protein>
<evidence type="ECO:0000259" key="1">
    <source>
        <dbReference type="Pfam" id="PF20167"/>
    </source>
</evidence>
<dbReference type="Pfam" id="PF20167">
    <property type="entry name" value="Transposase_32"/>
    <property type="match status" value="1"/>
</dbReference>
<dbReference type="InterPro" id="IPR046796">
    <property type="entry name" value="Transposase_32_dom"/>
</dbReference>
<dbReference type="Proteomes" id="UP001604336">
    <property type="component" value="Unassembled WGS sequence"/>
</dbReference>
<evidence type="ECO:0000313" key="3">
    <source>
        <dbReference type="Proteomes" id="UP001604336"/>
    </source>
</evidence>
<organism evidence="2 3">
    <name type="scientific">Abeliophyllum distichum</name>
    <dbReference type="NCBI Taxonomy" id="126358"/>
    <lineage>
        <taxon>Eukaryota</taxon>
        <taxon>Viridiplantae</taxon>
        <taxon>Streptophyta</taxon>
        <taxon>Embryophyta</taxon>
        <taxon>Tracheophyta</taxon>
        <taxon>Spermatophyta</taxon>
        <taxon>Magnoliopsida</taxon>
        <taxon>eudicotyledons</taxon>
        <taxon>Gunneridae</taxon>
        <taxon>Pentapetalae</taxon>
        <taxon>asterids</taxon>
        <taxon>lamiids</taxon>
        <taxon>Lamiales</taxon>
        <taxon>Oleaceae</taxon>
        <taxon>Forsythieae</taxon>
        <taxon>Abeliophyllum</taxon>
    </lineage>
</organism>
<gene>
    <name evidence="2" type="ORF">Adt_36265</name>
</gene>
<dbReference type="EMBL" id="JBFOLK010000011">
    <property type="protein sequence ID" value="KAL2475529.1"/>
    <property type="molecule type" value="Genomic_DNA"/>
</dbReference>
<name>A0ABD1QI00_9LAMI</name>
<proteinExistence type="predicted"/>
<reference evidence="3" key="1">
    <citation type="submission" date="2024-07" db="EMBL/GenBank/DDBJ databases">
        <title>Two chromosome-level genome assemblies of Korean endemic species Abeliophyllum distichum and Forsythia ovata (Oleaceae).</title>
        <authorList>
            <person name="Jang H."/>
        </authorList>
    </citation>
    <scope>NUCLEOTIDE SEQUENCE [LARGE SCALE GENOMIC DNA]</scope>
</reference>
<feature type="domain" description="Putative plant transposon protein" evidence="1">
    <location>
        <begin position="8"/>
        <end position="111"/>
    </location>
</feature>
<keyword evidence="3" id="KW-1185">Reference proteome</keyword>
<dbReference type="AlphaFoldDB" id="A0ABD1QI00"/>
<evidence type="ECO:0000313" key="2">
    <source>
        <dbReference type="EMBL" id="KAL2475529.1"/>
    </source>
</evidence>
<sequence length="127" mass="14531">MTQVTQQVTQFLYGRANAWPLDGPKVLHNQLTKSLRIFHIFMCHNIDPTSHRTNFKVSRARFLYNLANGHKIDLENHIFRFIVDLPLQCASGRSPMFPCLISTLCLAEGVPLLPHEEPETPEPPINK</sequence>
<comment type="caution">
    <text evidence="2">The sequence shown here is derived from an EMBL/GenBank/DDBJ whole genome shotgun (WGS) entry which is preliminary data.</text>
</comment>
<accession>A0ABD1QI00</accession>